<comment type="caution">
    <text evidence="2">The sequence shown here is derived from an EMBL/GenBank/DDBJ whole genome shotgun (WGS) entry which is preliminary data.</text>
</comment>
<dbReference type="AlphaFoldDB" id="A0A5N6K9J6"/>
<sequence>MELGDEDCIHNRILYSYEGPRGGNHDRHVDLVSFESFPKTGNIYLDSFLPQLKYDTTICGRQWWEPIRDGWYPRRATVQLSGKKFERTNPLNLDWKLRIFHDNDVELSGDESSTERTSDLVPKGLEGLGAAR</sequence>
<name>A0A5N6K9J6_MONLA</name>
<keyword evidence="3" id="KW-1185">Reference proteome</keyword>
<gene>
    <name evidence="2" type="ORF">EYC80_001240</name>
</gene>
<proteinExistence type="predicted"/>
<protein>
    <submittedName>
        <fullName evidence="2">Uncharacterized protein</fullName>
    </submittedName>
</protein>
<feature type="region of interest" description="Disordered" evidence="1">
    <location>
        <begin position="107"/>
        <end position="132"/>
    </location>
</feature>
<organism evidence="2 3">
    <name type="scientific">Monilinia laxa</name>
    <name type="common">Brown rot fungus</name>
    <name type="synonym">Sclerotinia laxa</name>
    <dbReference type="NCBI Taxonomy" id="61186"/>
    <lineage>
        <taxon>Eukaryota</taxon>
        <taxon>Fungi</taxon>
        <taxon>Dikarya</taxon>
        <taxon>Ascomycota</taxon>
        <taxon>Pezizomycotina</taxon>
        <taxon>Leotiomycetes</taxon>
        <taxon>Helotiales</taxon>
        <taxon>Sclerotiniaceae</taxon>
        <taxon>Monilinia</taxon>
    </lineage>
</organism>
<evidence type="ECO:0000313" key="2">
    <source>
        <dbReference type="EMBL" id="KAB8299131.1"/>
    </source>
</evidence>
<dbReference type="EMBL" id="VIGI01000006">
    <property type="protein sequence ID" value="KAB8299131.1"/>
    <property type="molecule type" value="Genomic_DNA"/>
</dbReference>
<reference evidence="2 3" key="1">
    <citation type="submission" date="2019-06" db="EMBL/GenBank/DDBJ databases">
        <title>Genome Sequence of the Brown Rot Fungal Pathogen Monilinia laxa.</title>
        <authorList>
            <person name="De Miccolis Angelini R.M."/>
            <person name="Landi L."/>
            <person name="Abate D."/>
            <person name="Pollastro S."/>
            <person name="Romanazzi G."/>
            <person name="Faretra F."/>
        </authorList>
    </citation>
    <scope>NUCLEOTIDE SEQUENCE [LARGE SCALE GENOMIC DNA]</scope>
    <source>
        <strain evidence="2 3">Mlax316</strain>
    </source>
</reference>
<evidence type="ECO:0000256" key="1">
    <source>
        <dbReference type="SAM" id="MobiDB-lite"/>
    </source>
</evidence>
<evidence type="ECO:0000313" key="3">
    <source>
        <dbReference type="Proteomes" id="UP000326757"/>
    </source>
</evidence>
<dbReference type="Proteomes" id="UP000326757">
    <property type="component" value="Unassembled WGS sequence"/>
</dbReference>
<accession>A0A5N6K9J6</accession>